<dbReference type="InterPro" id="IPR043128">
    <property type="entry name" value="Rev_trsase/Diguanyl_cyclase"/>
</dbReference>
<dbReference type="PROSITE" id="PS50887">
    <property type="entry name" value="GGDEF"/>
    <property type="match status" value="1"/>
</dbReference>
<evidence type="ECO:0000313" key="4">
    <source>
        <dbReference type="Proteomes" id="UP000677918"/>
    </source>
</evidence>
<reference evidence="3" key="1">
    <citation type="submission" date="2021-04" db="EMBL/GenBank/DDBJ databases">
        <title>Draft genome sequence of Xylanibacillus composti strain K13.</title>
        <authorList>
            <person name="Uke A."/>
            <person name="Chhe C."/>
            <person name="Baramee S."/>
            <person name="Kosugi A."/>
        </authorList>
    </citation>
    <scope>NUCLEOTIDE SEQUENCE</scope>
    <source>
        <strain evidence="3">K13</strain>
    </source>
</reference>
<dbReference type="InterPro" id="IPR029787">
    <property type="entry name" value="Nucleotide_cyclase"/>
</dbReference>
<feature type="transmembrane region" description="Helical" evidence="1">
    <location>
        <begin position="74"/>
        <end position="94"/>
    </location>
</feature>
<proteinExistence type="predicted"/>
<feature type="transmembrane region" description="Helical" evidence="1">
    <location>
        <begin position="166"/>
        <end position="185"/>
    </location>
</feature>
<name>A0A8J4M3W9_9BACL</name>
<dbReference type="GO" id="GO:1902201">
    <property type="term" value="P:negative regulation of bacterial-type flagellum-dependent cell motility"/>
    <property type="evidence" value="ECO:0007669"/>
    <property type="project" value="TreeGrafter"/>
</dbReference>
<accession>A0A8J4M3W9</accession>
<keyword evidence="1" id="KW-0472">Membrane</keyword>
<keyword evidence="1" id="KW-0812">Transmembrane</keyword>
<evidence type="ECO:0000259" key="2">
    <source>
        <dbReference type="PROSITE" id="PS50887"/>
    </source>
</evidence>
<evidence type="ECO:0000256" key="1">
    <source>
        <dbReference type="SAM" id="Phobius"/>
    </source>
</evidence>
<dbReference type="NCBIfam" id="TIGR00254">
    <property type="entry name" value="GGDEF"/>
    <property type="match status" value="1"/>
</dbReference>
<dbReference type="InterPro" id="IPR050469">
    <property type="entry name" value="Diguanylate_Cyclase"/>
</dbReference>
<dbReference type="SMART" id="SM00267">
    <property type="entry name" value="GGDEF"/>
    <property type="match status" value="1"/>
</dbReference>
<feature type="transmembrane region" description="Helical" evidence="1">
    <location>
        <begin position="47"/>
        <end position="68"/>
    </location>
</feature>
<dbReference type="Gene3D" id="3.30.70.270">
    <property type="match status" value="1"/>
</dbReference>
<keyword evidence="1" id="KW-1133">Transmembrane helix</keyword>
<keyword evidence="4" id="KW-1185">Reference proteome</keyword>
<organism evidence="3 4">
    <name type="scientific">Xylanibacillus composti</name>
    <dbReference type="NCBI Taxonomy" id="1572762"/>
    <lineage>
        <taxon>Bacteria</taxon>
        <taxon>Bacillati</taxon>
        <taxon>Bacillota</taxon>
        <taxon>Bacilli</taxon>
        <taxon>Bacillales</taxon>
        <taxon>Paenibacillaceae</taxon>
        <taxon>Xylanibacillus</taxon>
    </lineage>
</organism>
<dbReference type="GO" id="GO:0043709">
    <property type="term" value="P:cell adhesion involved in single-species biofilm formation"/>
    <property type="evidence" value="ECO:0007669"/>
    <property type="project" value="TreeGrafter"/>
</dbReference>
<feature type="transmembrane region" description="Helical" evidence="1">
    <location>
        <begin position="12"/>
        <end position="35"/>
    </location>
</feature>
<feature type="transmembrane region" description="Helical" evidence="1">
    <location>
        <begin position="138"/>
        <end position="159"/>
    </location>
</feature>
<evidence type="ECO:0000313" key="3">
    <source>
        <dbReference type="EMBL" id="GIQ71295.1"/>
    </source>
</evidence>
<dbReference type="RefSeq" id="WP_213414092.1">
    <property type="nucleotide sequence ID" value="NZ_BOVK01000077.1"/>
</dbReference>
<feature type="domain" description="GGDEF" evidence="2">
    <location>
        <begin position="257"/>
        <end position="381"/>
    </location>
</feature>
<protein>
    <recommendedName>
        <fullName evidence="2">GGDEF domain-containing protein</fullName>
    </recommendedName>
</protein>
<dbReference type="GO" id="GO:0052621">
    <property type="term" value="F:diguanylate cyclase activity"/>
    <property type="evidence" value="ECO:0007669"/>
    <property type="project" value="TreeGrafter"/>
</dbReference>
<dbReference type="PANTHER" id="PTHR45138:SF9">
    <property type="entry name" value="DIGUANYLATE CYCLASE DGCM-RELATED"/>
    <property type="match status" value="1"/>
</dbReference>
<dbReference type="GO" id="GO:0005886">
    <property type="term" value="C:plasma membrane"/>
    <property type="evidence" value="ECO:0007669"/>
    <property type="project" value="TreeGrafter"/>
</dbReference>
<dbReference type="AlphaFoldDB" id="A0A8J4M3W9"/>
<feature type="transmembrane region" description="Helical" evidence="1">
    <location>
        <begin position="106"/>
        <end position="126"/>
    </location>
</feature>
<dbReference type="PANTHER" id="PTHR45138">
    <property type="entry name" value="REGULATORY COMPONENTS OF SENSORY TRANSDUCTION SYSTEM"/>
    <property type="match status" value="1"/>
</dbReference>
<dbReference type="InterPro" id="IPR000160">
    <property type="entry name" value="GGDEF_dom"/>
</dbReference>
<dbReference type="CDD" id="cd01949">
    <property type="entry name" value="GGDEF"/>
    <property type="match status" value="1"/>
</dbReference>
<gene>
    <name evidence="3" type="ORF">XYCOK13_41190</name>
</gene>
<dbReference type="Proteomes" id="UP000677918">
    <property type="component" value="Unassembled WGS sequence"/>
</dbReference>
<dbReference type="SUPFAM" id="SSF55073">
    <property type="entry name" value="Nucleotide cyclase"/>
    <property type="match status" value="1"/>
</dbReference>
<dbReference type="EMBL" id="BOVK01000077">
    <property type="protein sequence ID" value="GIQ71295.1"/>
    <property type="molecule type" value="Genomic_DNA"/>
</dbReference>
<feature type="transmembrane region" description="Helical" evidence="1">
    <location>
        <begin position="197"/>
        <end position="217"/>
    </location>
</feature>
<dbReference type="Pfam" id="PF00990">
    <property type="entry name" value="GGDEF"/>
    <property type="match status" value="1"/>
</dbReference>
<sequence>MSNHPLFTGPTGMIYSAITVITLLSIMLIISLRLYRERRKKAYSSLILSLSVVLIQYSLIVSLSYRIRMPGDEMAYIVQLLQVVSFIFINMAVFQMYNRSGMRVSISFFSFLAITAGVAALHYVFLESLDDPTQRELLLNWLGIDIYQFVLIFLAFFLISPNVGQAFKYNLCLFFFFGAHLAQVIKRYVYDGSNGTFELLANVLPIAYYAVLLLFIIDRVVELLQATYYSSIRDGLTGVYNRTFFIQKVKEAIKQKKKAAVIFTDIDNFKRLNDTQGHQKGDEALRAVASVIKETADDYGIAGRYGGEELVMMITSQTPASVKKLAELVRRTVEEQTPVTVSVGYSIWRDGVSAEQLLKEADEAMYTSKTTGKNKVTAYSSKRA</sequence>
<comment type="caution">
    <text evidence="3">The sequence shown here is derived from an EMBL/GenBank/DDBJ whole genome shotgun (WGS) entry which is preliminary data.</text>
</comment>